<dbReference type="Pfam" id="PF01494">
    <property type="entry name" value="FAD_binding_3"/>
    <property type="match status" value="1"/>
</dbReference>
<evidence type="ECO:0000256" key="3">
    <source>
        <dbReference type="ARBA" id="ARBA00005349"/>
    </source>
</evidence>
<dbReference type="AlphaFoldDB" id="A0A1H6F6N4"/>
<evidence type="ECO:0000313" key="11">
    <source>
        <dbReference type="Proteomes" id="UP000236724"/>
    </source>
</evidence>
<gene>
    <name evidence="10" type="primary">ubiH</name>
    <name evidence="10" type="ORF">MBHS_00914</name>
</gene>
<evidence type="ECO:0000259" key="9">
    <source>
        <dbReference type="Pfam" id="PF01494"/>
    </source>
</evidence>
<evidence type="ECO:0000256" key="8">
    <source>
        <dbReference type="ARBA" id="ARBA00065734"/>
    </source>
</evidence>
<evidence type="ECO:0000256" key="6">
    <source>
        <dbReference type="ARBA" id="ARBA00023002"/>
    </source>
</evidence>
<reference evidence="10 11" key="1">
    <citation type="submission" date="2016-10" db="EMBL/GenBank/DDBJ databases">
        <authorList>
            <person name="de Groot N.N."/>
        </authorList>
    </citation>
    <scope>NUCLEOTIDE SEQUENCE [LARGE SCALE GENOMIC DNA]</scope>
    <source>
        <strain evidence="10">MBHS1</strain>
    </source>
</reference>
<dbReference type="PANTHER" id="PTHR43876:SF8">
    <property type="entry name" value="2-OCTAPRENYL-6-METHOXYPHENOL HYDROXYLASE"/>
    <property type="match status" value="1"/>
</dbReference>
<dbReference type="InterPro" id="IPR011295">
    <property type="entry name" value="UbiH"/>
</dbReference>
<keyword evidence="11" id="KW-1185">Reference proteome</keyword>
<dbReference type="RefSeq" id="WP_103919046.1">
    <property type="nucleotide sequence ID" value="NZ_FMSV02000152.1"/>
</dbReference>
<dbReference type="Proteomes" id="UP000236724">
    <property type="component" value="Unassembled WGS sequence"/>
</dbReference>
<dbReference type="Gene3D" id="3.50.50.60">
    <property type="entry name" value="FAD/NAD(P)-binding domain"/>
    <property type="match status" value="2"/>
</dbReference>
<dbReference type="EC" id="1.14.13.-" evidence="10"/>
<evidence type="ECO:0000256" key="2">
    <source>
        <dbReference type="ARBA" id="ARBA00004749"/>
    </source>
</evidence>
<keyword evidence="4" id="KW-0285">Flavoprotein</keyword>
<dbReference type="EMBL" id="FMSV02000152">
    <property type="protein sequence ID" value="SEH05061.1"/>
    <property type="molecule type" value="Genomic_DNA"/>
</dbReference>
<accession>A0A1H6F6N4</accession>
<protein>
    <submittedName>
        <fullName evidence="10">2-octaprenyl-6-methoxyphenol hydroxylase</fullName>
        <ecNumber evidence="10">1.14.13.-</ecNumber>
    </submittedName>
</protein>
<dbReference type="PANTHER" id="PTHR43876">
    <property type="entry name" value="UBIQUINONE BIOSYNTHESIS MONOOXYGENASE COQ6, MITOCHONDRIAL"/>
    <property type="match status" value="1"/>
</dbReference>
<dbReference type="PRINTS" id="PR00420">
    <property type="entry name" value="RNGMNOXGNASE"/>
</dbReference>
<comment type="pathway">
    <text evidence="2">Cofactor biosynthesis; ubiquinone biosynthesis.</text>
</comment>
<evidence type="ECO:0000256" key="1">
    <source>
        <dbReference type="ARBA" id="ARBA00001974"/>
    </source>
</evidence>
<comment type="subunit">
    <text evidence="8">Component of the Ubi complex metabolon, which regroups five ubiquinone biosynthesis proteins (UbiE, UbiF, UbiG, UbiH and UbiI) and two accessory factors (UbiK and the lipid-binding protein UbiJ).</text>
</comment>
<name>A0A1H6F6N4_9GAMM</name>
<dbReference type="UniPathway" id="UPA00232"/>
<keyword evidence="7" id="KW-0503">Monooxygenase</keyword>
<comment type="similarity">
    <text evidence="3">Belongs to the UbiH/COQ6 family.</text>
</comment>
<dbReference type="PROSITE" id="PS51257">
    <property type="entry name" value="PROKAR_LIPOPROTEIN"/>
    <property type="match status" value="1"/>
</dbReference>
<sequence length="402" mass="43721">MSDKHYDITIVGGGLIGISLACALRGSGLSIALIEAGNLSKDKAMQAPDHYDDRVIALAYGSRLIYEKMGLWSALEPASTAIKDIHISDRGHFSFCRLHSHEVGVAALGYVIAARAIGVGLLPAVNADIYSPAQAGKLQIQPDYVELPVINRENAEKHTIQTRLLVAADGGQSAIARQLNIDMDSYEYGQTAVIANVTLGLPHHNQAYERFTNTGPMALLPRNEQEAALVWTVGSEQAKPLLDLSEREFLAILQQRFGWRQGKFLQVGQRSAFPLVRSQARESFRQRVVVIGNAAHSMHPAAGQGLNLGLRDVAALAQLLQQAQKNATDVGANSLLKAYDRARSRDQDHIMSLTDALVRVFSNEQPLLTVGRNLGLLALSHLPPLKRLFIRHTAGLMGSGLR</sequence>
<feature type="domain" description="FAD-binding" evidence="9">
    <location>
        <begin position="6"/>
        <end position="345"/>
    </location>
</feature>
<organism evidence="10 11">
    <name type="scientific">Candidatus Venteria ishoeyi</name>
    <dbReference type="NCBI Taxonomy" id="1899563"/>
    <lineage>
        <taxon>Bacteria</taxon>
        <taxon>Pseudomonadati</taxon>
        <taxon>Pseudomonadota</taxon>
        <taxon>Gammaproteobacteria</taxon>
        <taxon>Thiotrichales</taxon>
        <taxon>Thiotrichaceae</taxon>
        <taxon>Venteria</taxon>
    </lineage>
</organism>
<dbReference type="NCBIfam" id="TIGR01984">
    <property type="entry name" value="UbiH"/>
    <property type="match status" value="1"/>
</dbReference>
<evidence type="ECO:0000313" key="10">
    <source>
        <dbReference type="EMBL" id="SEH05061.1"/>
    </source>
</evidence>
<evidence type="ECO:0000256" key="7">
    <source>
        <dbReference type="ARBA" id="ARBA00023033"/>
    </source>
</evidence>
<dbReference type="GO" id="GO:0006744">
    <property type="term" value="P:ubiquinone biosynthetic process"/>
    <property type="evidence" value="ECO:0007669"/>
    <property type="project" value="UniProtKB-UniPathway"/>
</dbReference>
<dbReference type="InterPro" id="IPR036188">
    <property type="entry name" value="FAD/NAD-bd_sf"/>
</dbReference>
<evidence type="ECO:0000256" key="5">
    <source>
        <dbReference type="ARBA" id="ARBA00022827"/>
    </source>
</evidence>
<dbReference type="SUPFAM" id="SSF51905">
    <property type="entry name" value="FAD/NAD(P)-binding domain"/>
    <property type="match status" value="1"/>
</dbReference>
<keyword evidence="6 10" id="KW-0560">Oxidoreductase</keyword>
<dbReference type="NCBIfam" id="NF004356">
    <property type="entry name" value="PRK05732.1"/>
    <property type="match status" value="1"/>
</dbReference>
<dbReference type="FunFam" id="3.50.50.60:FF:000021">
    <property type="entry name" value="Ubiquinone biosynthesis monooxygenase COQ6"/>
    <property type="match status" value="1"/>
</dbReference>
<dbReference type="GO" id="GO:0110142">
    <property type="term" value="C:ubiquinone biosynthesis complex"/>
    <property type="evidence" value="ECO:0007669"/>
    <property type="project" value="UniProtKB-ARBA"/>
</dbReference>
<evidence type="ECO:0000256" key="4">
    <source>
        <dbReference type="ARBA" id="ARBA00022630"/>
    </source>
</evidence>
<dbReference type="GO" id="GO:0008681">
    <property type="term" value="F:2-octaprenyl-6-methoxyphenol hydroxylase activity"/>
    <property type="evidence" value="ECO:0007669"/>
    <property type="project" value="InterPro"/>
</dbReference>
<dbReference type="GO" id="GO:0071949">
    <property type="term" value="F:FAD binding"/>
    <property type="evidence" value="ECO:0007669"/>
    <property type="project" value="InterPro"/>
</dbReference>
<dbReference type="OrthoDB" id="9769565at2"/>
<dbReference type="InterPro" id="IPR051205">
    <property type="entry name" value="UbiH/COQ6_monooxygenase"/>
</dbReference>
<dbReference type="NCBIfam" id="TIGR01988">
    <property type="entry name" value="Ubi-OHases"/>
    <property type="match status" value="1"/>
</dbReference>
<dbReference type="InterPro" id="IPR002938">
    <property type="entry name" value="FAD-bd"/>
</dbReference>
<keyword evidence="5" id="KW-0274">FAD</keyword>
<dbReference type="InterPro" id="IPR010971">
    <property type="entry name" value="UbiH/COQ6"/>
</dbReference>
<comment type="cofactor">
    <cofactor evidence="1">
        <name>FAD</name>
        <dbReference type="ChEBI" id="CHEBI:57692"/>
    </cofactor>
</comment>
<proteinExistence type="inferred from homology"/>